<name>E1IEM4_9CHLR</name>
<dbReference type="eggNOG" id="COG1409">
    <property type="taxonomic scope" value="Bacteria"/>
</dbReference>
<sequence>MSINSLLQLIVERNPETTGYHIAEALWLMLTIKEAGIPTDGKPLQQPPEQPTSKPASASLNAEHQQADLYPLGASDSEATSAQTTPLRISSVGTLPHAASIARALRPLRRRVPSRHRLRLNEKLTAERSAEENTLVPVMLPVPSRWLALHLVVDHGRSSMIWQETIQELHRLLIRQGAFRDVRLWHFNSDTDDNELRLFAGRTSTIPRRARELSDPEGRHLILIVSDGVGRAWHDGRLTTAMSLWSASGPVALCQLMPPQLWNRTALGREIEVRLQAKTAGIPNTQLTALPADDWGDAMPTHNTLLPVVTLTPESIKTWVGLLIGRPESIVGGYALDRVTKPTAPQRPTDVMPSPQQRLQRFLSLSTPTAQRLALLASATPVTLPILHLLCRTFLPMADQSHIAEVLLSGLLYQTSSDAIDPAADAIVYEFHTGVRELLLELAPFKQSSEVIASVSAYLEEHAEHEHDMRVDLALPDHSATRSRISPFAHIRATILRRLGYEHLARMVEQVEARCEENAKSDEHFIEFNQQQVQENAIKNYQLGLVAEEQLYWNQAEIYYQQALAISSEIGDRQIQARTLHQLGILAQKQLQWDQAEIYYQQALAISYEIGDLQSQARILHQLGIVAQKQLQWNQAEIYYQQALAISSEIGDRQSQSHTLHQFGIVAQEQRQWDQAEIYYQQALAISSEIGDRLSQARTLHQLGLMAQEQRQWDQAEIYYQQALAISSEISDLFSQAHTLHQLGLMAQEQRQWNQAEIYYQQALAISSNIGSRLSQARTLHQLGLMAQEQRQWNQAEIYYQQALAISSEIGDRLSQARILHQLGIVAQKQRQWNRAESYYHRVLDICIENNDQYNQAHTFHQLGIVAQEQHHWNQAEHYYQQALAIKIEFNDRYSQASTYHQLGIAAQEQHHWNQAEHYYQQALAIKIEFNDRYSQASTYHNLGTIAQEQRQWNQAQYYYQQALTIKIEFNDRYSQASTYGQLGLLAEAQEQWDKARNYLLQALLIFTEFGDQYNIDFELENLARIKTSSNDPTLIIAMAKVLRVSVEEAEQMLRLAASKSQ</sequence>
<dbReference type="InterPro" id="IPR019734">
    <property type="entry name" value="TPR_rpt"/>
</dbReference>
<dbReference type="OrthoDB" id="153230at2"/>
<organism evidence="5 6">
    <name type="scientific">Oscillochloris trichoides DG-6</name>
    <dbReference type="NCBI Taxonomy" id="765420"/>
    <lineage>
        <taxon>Bacteria</taxon>
        <taxon>Bacillati</taxon>
        <taxon>Chloroflexota</taxon>
        <taxon>Chloroflexia</taxon>
        <taxon>Chloroflexales</taxon>
        <taxon>Chloroflexineae</taxon>
        <taxon>Oscillochloridaceae</taxon>
        <taxon>Oscillochloris</taxon>
    </lineage>
</organism>
<dbReference type="SMART" id="SM00028">
    <property type="entry name" value="TPR"/>
    <property type="match status" value="12"/>
</dbReference>
<dbReference type="STRING" id="765420.OSCT_1775"/>
<evidence type="ECO:0000256" key="4">
    <source>
        <dbReference type="SAM" id="MobiDB-lite"/>
    </source>
</evidence>
<keyword evidence="6" id="KW-1185">Reference proteome</keyword>
<dbReference type="PANTHER" id="PTHR45641">
    <property type="entry name" value="TETRATRICOPEPTIDE REPEAT PROTEIN (AFU_ORTHOLOGUE AFUA_6G03870)"/>
    <property type="match status" value="1"/>
</dbReference>
<dbReference type="PANTHER" id="PTHR45641:SF19">
    <property type="entry name" value="NEPHROCYSTIN-3"/>
    <property type="match status" value="1"/>
</dbReference>
<comment type="caution">
    <text evidence="5">The sequence shown here is derived from an EMBL/GenBank/DDBJ whole genome shotgun (WGS) entry which is preliminary data.</text>
</comment>
<protein>
    <submittedName>
        <fullName evidence="5">TPR domain protein</fullName>
    </submittedName>
</protein>
<dbReference type="AlphaFoldDB" id="E1IEM4"/>
<dbReference type="Gene3D" id="1.25.40.10">
    <property type="entry name" value="Tetratricopeptide repeat domain"/>
    <property type="match status" value="2"/>
</dbReference>
<reference evidence="5 6" key="1">
    <citation type="journal article" date="2011" name="J. Bacteriol.">
        <title>Draft genome sequence of the anoxygenic filamentous phototrophic bacterium Oscillochloris trichoides subsp. DG-6.</title>
        <authorList>
            <person name="Kuznetsov B.B."/>
            <person name="Ivanovsky R.N."/>
            <person name="Keppen O.I."/>
            <person name="Sukhacheva M.V."/>
            <person name="Bumazhkin B.K."/>
            <person name="Patutina E.O."/>
            <person name="Beletsky A.V."/>
            <person name="Mardanov A.V."/>
            <person name="Baslerov R.V."/>
            <person name="Panteleeva A.N."/>
            <person name="Kolganova T.V."/>
            <person name="Ravin N.V."/>
            <person name="Skryabin K.G."/>
        </authorList>
    </citation>
    <scope>NUCLEOTIDE SEQUENCE [LARGE SCALE GENOMIC DNA]</scope>
    <source>
        <strain evidence="5 6">DG-6</strain>
    </source>
</reference>
<evidence type="ECO:0000256" key="1">
    <source>
        <dbReference type="ARBA" id="ARBA00022737"/>
    </source>
</evidence>
<feature type="repeat" description="TPR" evidence="3">
    <location>
        <begin position="897"/>
        <end position="930"/>
    </location>
</feature>
<accession>E1IEM4</accession>
<dbReference type="PROSITE" id="PS50005">
    <property type="entry name" value="TPR"/>
    <property type="match status" value="3"/>
</dbReference>
<dbReference type="NCBIfam" id="NF041121">
    <property type="entry name" value="SAV_2336_NTERM"/>
    <property type="match status" value="1"/>
</dbReference>
<feature type="repeat" description="TPR" evidence="3">
    <location>
        <begin position="937"/>
        <end position="970"/>
    </location>
</feature>
<evidence type="ECO:0000256" key="3">
    <source>
        <dbReference type="PROSITE-ProRule" id="PRU00339"/>
    </source>
</evidence>
<evidence type="ECO:0000256" key="2">
    <source>
        <dbReference type="ARBA" id="ARBA00022803"/>
    </source>
</evidence>
<feature type="compositionally biased region" description="Polar residues" evidence="4">
    <location>
        <begin position="51"/>
        <end position="61"/>
    </location>
</feature>
<dbReference type="InterPro" id="IPR011990">
    <property type="entry name" value="TPR-like_helical_dom_sf"/>
</dbReference>
<gene>
    <name evidence="5" type="ORF">OSCT_1775</name>
</gene>
<dbReference type="EMBL" id="ADVR01000055">
    <property type="protein sequence ID" value="EFO80365.1"/>
    <property type="molecule type" value="Genomic_DNA"/>
</dbReference>
<proteinExistence type="predicted"/>
<feature type="region of interest" description="Disordered" evidence="4">
    <location>
        <begin position="38"/>
        <end position="61"/>
    </location>
</feature>
<dbReference type="Pfam" id="PF13424">
    <property type="entry name" value="TPR_12"/>
    <property type="match status" value="5"/>
</dbReference>
<evidence type="ECO:0000313" key="5">
    <source>
        <dbReference type="EMBL" id="EFO80365.1"/>
    </source>
</evidence>
<dbReference type="HOGENOM" id="CLU_288994_0_0_0"/>
<dbReference type="Proteomes" id="UP000054010">
    <property type="component" value="Unassembled WGS sequence"/>
</dbReference>
<keyword evidence="2 3" id="KW-0802">TPR repeat</keyword>
<feature type="repeat" description="TPR" evidence="3">
    <location>
        <begin position="697"/>
        <end position="730"/>
    </location>
</feature>
<dbReference type="eggNOG" id="COG0457">
    <property type="taxonomic scope" value="Bacteria"/>
</dbReference>
<dbReference type="InterPro" id="IPR047738">
    <property type="entry name" value="SAV_2336-like_N"/>
</dbReference>
<evidence type="ECO:0000313" key="6">
    <source>
        <dbReference type="Proteomes" id="UP000054010"/>
    </source>
</evidence>
<keyword evidence="1" id="KW-0677">Repeat</keyword>
<dbReference type="SUPFAM" id="SSF48452">
    <property type="entry name" value="TPR-like"/>
    <property type="match status" value="3"/>
</dbReference>